<dbReference type="Proteomes" id="UP000077202">
    <property type="component" value="Unassembled WGS sequence"/>
</dbReference>
<dbReference type="GO" id="GO:0016020">
    <property type="term" value="C:membrane"/>
    <property type="evidence" value="ECO:0007669"/>
    <property type="project" value="UniProtKB-SubCell"/>
</dbReference>
<evidence type="ECO:0000313" key="10">
    <source>
        <dbReference type="Proteomes" id="UP000077202"/>
    </source>
</evidence>
<proteinExistence type="inferred from homology"/>
<evidence type="ECO:0000256" key="2">
    <source>
        <dbReference type="ARBA" id="ARBA00022448"/>
    </source>
</evidence>
<comment type="subcellular location">
    <subcellularLocation>
        <location evidence="1 8">Membrane</location>
        <topology evidence="1 8">Multi-pass membrane protein</topology>
    </subcellularLocation>
</comment>
<comment type="caution">
    <text evidence="9">The sequence shown here is derived from an EMBL/GenBank/DDBJ whole genome shotgun (WGS) entry which is preliminary data.</text>
</comment>
<evidence type="ECO:0000256" key="3">
    <source>
        <dbReference type="ARBA" id="ARBA00022692"/>
    </source>
</evidence>
<evidence type="ECO:0000256" key="8">
    <source>
        <dbReference type="RuleBase" id="RU363111"/>
    </source>
</evidence>
<dbReference type="InterPro" id="IPR011691">
    <property type="entry name" value="Vesicle_transpt_SFT2"/>
</dbReference>
<dbReference type="PANTHER" id="PTHR23137:SF36">
    <property type="entry name" value="VESICLE TRANSPORT PROTEIN SFT2C"/>
    <property type="match status" value="1"/>
</dbReference>
<evidence type="ECO:0000256" key="4">
    <source>
        <dbReference type="ARBA" id="ARBA00022927"/>
    </source>
</evidence>
<comment type="similarity">
    <text evidence="7 8">Belongs to the SFT2 family.</text>
</comment>
<accession>A0A176WL87</accession>
<keyword evidence="2 8" id="KW-0813">Transport</keyword>
<dbReference type="AlphaFoldDB" id="A0A176WL87"/>
<comment type="function">
    <text evidence="8">May be involved in fusion of retrograde transport vesicles derived from an endocytic compartment with the Golgi complex.</text>
</comment>
<name>A0A176WL87_MARPO</name>
<feature type="transmembrane region" description="Helical" evidence="8">
    <location>
        <begin position="175"/>
        <end position="193"/>
    </location>
</feature>
<dbReference type="EMBL" id="LVLJ01000655">
    <property type="protein sequence ID" value="OAE33393.1"/>
    <property type="molecule type" value="Genomic_DNA"/>
</dbReference>
<feature type="transmembrane region" description="Helical" evidence="8">
    <location>
        <begin position="209"/>
        <end position="229"/>
    </location>
</feature>
<dbReference type="GO" id="GO:0016192">
    <property type="term" value="P:vesicle-mediated transport"/>
    <property type="evidence" value="ECO:0007669"/>
    <property type="project" value="InterPro"/>
</dbReference>
<evidence type="ECO:0000256" key="5">
    <source>
        <dbReference type="ARBA" id="ARBA00022989"/>
    </source>
</evidence>
<feature type="transmembrane region" description="Helical" evidence="8">
    <location>
        <begin position="145"/>
        <end position="169"/>
    </location>
</feature>
<organism evidence="9 10">
    <name type="scientific">Marchantia polymorpha subsp. ruderalis</name>
    <dbReference type="NCBI Taxonomy" id="1480154"/>
    <lineage>
        <taxon>Eukaryota</taxon>
        <taxon>Viridiplantae</taxon>
        <taxon>Streptophyta</taxon>
        <taxon>Embryophyta</taxon>
        <taxon>Marchantiophyta</taxon>
        <taxon>Marchantiopsida</taxon>
        <taxon>Marchantiidae</taxon>
        <taxon>Marchantiales</taxon>
        <taxon>Marchantiaceae</taxon>
        <taxon>Marchantia</taxon>
    </lineage>
</organism>
<dbReference type="InterPro" id="IPR007305">
    <property type="entry name" value="Vesicle_transpt_Got1/SFT2"/>
</dbReference>
<evidence type="ECO:0000256" key="7">
    <source>
        <dbReference type="ARBA" id="ARBA00025800"/>
    </source>
</evidence>
<evidence type="ECO:0000313" key="9">
    <source>
        <dbReference type="EMBL" id="OAE33393.1"/>
    </source>
</evidence>
<dbReference type="GO" id="GO:0015031">
    <property type="term" value="P:protein transport"/>
    <property type="evidence" value="ECO:0007669"/>
    <property type="project" value="UniProtKB-KW"/>
</dbReference>
<keyword evidence="10" id="KW-1185">Reference proteome</keyword>
<gene>
    <name evidence="9" type="ORF">AXG93_2852s1120</name>
</gene>
<dbReference type="Pfam" id="PF04178">
    <property type="entry name" value="Got1"/>
    <property type="match status" value="1"/>
</dbReference>
<evidence type="ECO:0000256" key="1">
    <source>
        <dbReference type="ARBA" id="ARBA00004141"/>
    </source>
</evidence>
<dbReference type="GO" id="GO:0012505">
    <property type="term" value="C:endomembrane system"/>
    <property type="evidence" value="ECO:0007669"/>
    <property type="project" value="UniProtKB-ARBA"/>
</dbReference>
<feature type="transmembrane region" description="Helical" evidence="8">
    <location>
        <begin position="235"/>
        <end position="254"/>
    </location>
</feature>
<keyword evidence="3 8" id="KW-0812">Transmembrane</keyword>
<protein>
    <recommendedName>
        <fullName evidence="8">Vesicle transport protein</fullName>
    </recommendedName>
</protein>
<dbReference type="PANTHER" id="PTHR23137">
    <property type="entry name" value="VESICLE TRANSPORT PROTEIN-RELATED"/>
    <property type="match status" value="1"/>
</dbReference>
<evidence type="ECO:0000256" key="6">
    <source>
        <dbReference type="ARBA" id="ARBA00023136"/>
    </source>
</evidence>
<dbReference type="GO" id="GO:0005737">
    <property type="term" value="C:cytoplasm"/>
    <property type="evidence" value="ECO:0007669"/>
    <property type="project" value="UniProtKB-ARBA"/>
</dbReference>
<sequence length="324" mass="35790">MLTTMQAWFKGGPTSEAGGQGSLLDDWNSYAGAQQSTGTGIDLESAVPESFAPLLKTANETMMGAFNSKQLGGAMLDGASRFLRRNLERFQVLCLDVPMGLAIRAKSKFHLKCAQHSRVTSRVRELPGSVSSVTTNMPSTKQIMYFGLLLAVGVFFVFLAFALFLPVMALMPQKFAITFTLGCLFIMGSFFALKGPKAQLFHMISKERLPFTCVFLASMCATIFVSMYLHSYPLSLLFSIIQVLAMLYYVLSYFPGGTTGLKFIGTFLTGSVTKLFGQCLCKQSLFLELYPVFATTITDDLSMDMTISRRYECSELDLDHLQLE</sequence>
<keyword evidence="5 8" id="KW-1133">Transmembrane helix</keyword>
<keyword evidence="4 8" id="KW-0653">Protein transport</keyword>
<reference evidence="9" key="1">
    <citation type="submission" date="2016-03" db="EMBL/GenBank/DDBJ databases">
        <title>Mechanisms controlling the formation of the plant cell surface in tip-growing cells are functionally conserved among land plants.</title>
        <authorList>
            <person name="Honkanen S."/>
            <person name="Jones V.A."/>
            <person name="Morieri G."/>
            <person name="Champion C."/>
            <person name="Hetherington A.J."/>
            <person name="Kelly S."/>
            <person name="Saint-Marcoux D."/>
            <person name="Proust H."/>
            <person name="Prescott H."/>
            <person name="Dolan L."/>
        </authorList>
    </citation>
    <scope>NUCLEOTIDE SEQUENCE [LARGE SCALE GENOMIC DNA]</scope>
    <source>
        <tissue evidence="9">Whole gametophyte</tissue>
    </source>
</reference>
<keyword evidence="6 8" id="KW-0472">Membrane</keyword>